<reference evidence="1" key="1">
    <citation type="submission" date="2013-03" db="EMBL/GenBank/DDBJ databases">
        <title>Genome Sequence of the Profundibacterium mesophilum strain KAUST100406-0324T from Red Sea, a novel genus in the family Rhodobacteraceae.</title>
        <authorList>
            <person name="Essack M."/>
            <person name="Alam I."/>
            <person name="Lafi F."/>
            <person name="Alawi W."/>
            <person name="Kamanu F."/>
            <person name="Al-Suwailem A."/>
            <person name="Lee O.O."/>
            <person name="Xu Y."/>
            <person name="Bajic V."/>
            <person name="Qian P.-Y."/>
            <person name="Archer J."/>
        </authorList>
    </citation>
    <scope>NUCLEOTIDE SEQUENCE</scope>
    <source>
        <strain evidence="1">KAUST100406-0324</strain>
    </source>
</reference>
<comment type="caution">
    <text evidence="1">The sequence shown here is derived from an EMBL/GenBank/DDBJ whole genome shotgun (WGS) entry which is preliminary data.</text>
</comment>
<sequence length="358" mass="39591">MKTLLTFLPHMAAFDACFPLVERLAHRGRIRCETVVGPRIRQTEPRVADLLERADIGAEQVSLAALEVFSLGRIMRADAILTHSDPIAYGKKTRLRDVYTRGTGRRVAMVQHGMFQGGLNYTLGGRRWRYHSELLLLWRDLDARQRAEIFDGPVPRIVETGLIKTNRLPLRAPDADLAARIAAARQVVLIAHNYGHEEANYDTRARDRAFATWARVFDARPDTLFILRGHRGRRHAEVGPAVAKLISGRANVLLSDRHEGALRFSTINDVLAFSDRVLTHPSTVVLDALGAGVPVGVLDNNRAELEPLAQITDGAAFEAFLDAEDPLGPAAPLLAAYGDIERNLDRAAEALETWIAQG</sequence>
<evidence type="ECO:0008006" key="3">
    <source>
        <dbReference type="Google" id="ProtNLM"/>
    </source>
</evidence>
<organism evidence="1 2">
    <name type="scientific">Profundibacterium mesophilum KAUST100406-0324</name>
    <dbReference type="NCBI Taxonomy" id="1037889"/>
    <lineage>
        <taxon>Bacteria</taxon>
        <taxon>Pseudomonadati</taxon>
        <taxon>Pseudomonadota</taxon>
        <taxon>Alphaproteobacteria</taxon>
        <taxon>Rhodobacterales</taxon>
        <taxon>Roseobacteraceae</taxon>
        <taxon>Profundibacterium</taxon>
    </lineage>
</organism>
<accession>A0A921NTD1</accession>
<keyword evidence="2" id="KW-1185">Reference proteome</keyword>
<evidence type="ECO:0000313" key="1">
    <source>
        <dbReference type="EMBL" id="KAF0675175.1"/>
    </source>
</evidence>
<dbReference type="RefSeq" id="WP_159965975.1">
    <property type="nucleotide sequence ID" value="NZ_APKE01000028.1"/>
</dbReference>
<dbReference type="Proteomes" id="UP000698242">
    <property type="component" value="Unassembled WGS sequence"/>
</dbReference>
<dbReference type="SUPFAM" id="SSF53756">
    <property type="entry name" value="UDP-Glycosyltransferase/glycogen phosphorylase"/>
    <property type="match status" value="1"/>
</dbReference>
<evidence type="ECO:0000313" key="2">
    <source>
        <dbReference type="Proteomes" id="UP000698242"/>
    </source>
</evidence>
<dbReference type="OrthoDB" id="7869894at2"/>
<protein>
    <recommendedName>
        <fullName evidence="3">Glycosyltransferase</fullName>
    </recommendedName>
</protein>
<name>A0A921NTD1_9RHOB</name>
<proteinExistence type="predicted"/>
<gene>
    <name evidence="1" type="ORF">PMES_02438</name>
</gene>
<dbReference type="AlphaFoldDB" id="A0A921NTD1"/>
<dbReference type="EMBL" id="APKE01000028">
    <property type="protein sequence ID" value="KAF0675175.1"/>
    <property type="molecule type" value="Genomic_DNA"/>
</dbReference>